<protein>
    <recommendedName>
        <fullName evidence="1">DUF4145 domain-containing protein</fullName>
    </recommendedName>
</protein>
<evidence type="ECO:0000313" key="2">
    <source>
        <dbReference type="EMBL" id="GAI56356.1"/>
    </source>
</evidence>
<dbReference type="Pfam" id="PF13643">
    <property type="entry name" value="DUF4145"/>
    <property type="match status" value="1"/>
</dbReference>
<gene>
    <name evidence="2" type="ORF">S06H3_61906</name>
</gene>
<proteinExistence type="predicted"/>
<evidence type="ECO:0000259" key="1">
    <source>
        <dbReference type="Pfam" id="PF13643"/>
    </source>
</evidence>
<comment type="caution">
    <text evidence="2">The sequence shown here is derived from an EMBL/GenBank/DDBJ whole genome shotgun (WGS) entry which is preliminary data.</text>
</comment>
<feature type="non-terminal residue" evidence="2">
    <location>
        <position position="162"/>
    </location>
</feature>
<organism evidence="2">
    <name type="scientific">marine sediment metagenome</name>
    <dbReference type="NCBI Taxonomy" id="412755"/>
    <lineage>
        <taxon>unclassified sequences</taxon>
        <taxon>metagenomes</taxon>
        <taxon>ecological metagenomes</taxon>
    </lineage>
</organism>
<feature type="domain" description="DUF4145" evidence="1">
    <location>
        <begin position="92"/>
        <end position="162"/>
    </location>
</feature>
<dbReference type="EMBL" id="BARV01040690">
    <property type="protein sequence ID" value="GAI56356.1"/>
    <property type="molecule type" value="Genomic_DNA"/>
</dbReference>
<sequence length="162" mass="18146">VNYMEYRWSSISNIASKPYVCGYCSQPLSSEKGFFADLFRDGASTGLRSHVYICHFCGKPTFFDVDGKQTPGPKYGNSVSGIEDEKINKLYEEARKCIGTNAYTAAILTCRKLLMHIAVEKGAAKNLSFIDYVAYLSDKGYIPPDSKEWVDEIREKGNEATH</sequence>
<accession>X1QNJ3</accession>
<dbReference type="InterPro" id="IPR025285">
    <property type="entry name" value="DUF4145"/>
</dbReference>
<feature type="non-terminal residue" evidence="2">
    <location>
        <position position="1"/>
    </location>
</feature>
<dbReference type="AlphaFoldDB" id="X1QNJ3"/>
<name>X1QNJ3_9ZZZZ</name>
<reference evidence="2" key="1">
    <citation type="journal article" date="2014" name="Front. Microbiol.">
        <title>High frequency of phylogenetically diverse reductive dehalogenase-homologous genes in deep subseafloor sedimentary metagenomes.</title>
        <authorList>
            <person name="Kawai M."/>
            <person name="Futagami T."/>
            <person name="Toyoda A."/>
            <person name="Takaki Y."/>
            <person name="Nishi S."/>
            <person name="Hori S."/>
            <person name="Arai W."/>
            <person name="Tsubouchi T."/>
            <person name="Morono Y."/>
            <person name="Uchiyama I."/>
            <person name="Ito T."/>
            <person name="Fujiyama A."/>
            <person name="Inagaki F."/>
            <person name="Takami H."/>
        </authorList>
    </citation>
    <scope>NUCLEOTIDE SEQUENCE</scope>
    <source>
        <strain evidence="2">Expedition CK06-06</strain>
    </source>
</reference>